<evidence type="ECO:0000313" key="4">
    <source>
        <dbReference type="Proteomes" id="UP000650511"/>
    </source>
</evidence>
<protein>
    <submittedName>
        <fullName evidence="3">Dehydrogenase</fullName>
    </submittedName>
</protein>
<accession>A0A8J3A4P0</accession>
<reference evidence="3" key="2">
    <citation type="submission" date="2020-09" db="EMBL/GenBank/DDBJ databases">
        <authorList>
            <person name="Sun Q."/>
            <person name="Zhou Y."/>
        </authorList>
    </citation>
    <scope>NUCLEOTIDE SEQUENCE</scope>
    <source>
        <strain evidence="3">CGMCC 1.14988</strain>
    </source>
</reference>
<dbReference type="InterPro" id="IPR051317">
    <property type="entry name" value="Gfo/Idh/MocA_oxidoreduct"/>
</dbReference>
<dbReference type="Pfam" id="PF01408">
    <property type="entry name" value="GFO_IDH_MocA"/>
    <property type="match status" value="1"/>
</dbReference>
<evidence type="ECO:0000313" key="3">
    <source>
        <dbReference type="EMBL" id="GGI02362.1"/>
    </source>
</evidence>
<name>A0A8J3A4P0_9ACTN</name>
<evidence type="ECO:0000259" key="1">
    <source>
        <dbReference type="Pfam" id="PF01408"/>
    </source>
</evidence>
<dbReference type="Gene3D" id="3.40.50.720">
    <property type="entry name" value="NAD(P)-binding Rossmann-like Domain"/>
    <property type="match status" value="1"/>
</dbReference>
<organism evidence="3 4">
    <name type="scientific">Egicoccus halophilus</name>
    <dbReference type="NCBI Taxonomy" id="1670830"/>
    <lineage>
        <taxon>Bacteria</taxon>
        <taxon>Bacillati</taxon>
        <taxon>Actinomycetota</taxon>
        <taxon>Nitriliruptoria</taxon>
        <taxon>Egicoccales</taxon>
        <taxon>Egicoccaceae</taxon>
        <taxon>Egicoccus</taxon>
    </lineage>
</organism>
<dbReference type="SUPFAM" id="SSF55347">
    <property type="entry name" value="Glyceraldehyde-3-phosphate dehydrogenase-like, C-terminal domain"/>
    <property type="match status" value="1"/>
</dbReference>
<dbReference type="InterPro" id="IPR000683">
    <property type="entry name" value="Gfo/Idh/MocA-like_OxRdtase_N"/>
</dbReference>
<dbReference type="Gene3D" id="3.30.360.10">
    <property type="entry name" value="Dihydrodipicolinate Reductase, domain 2"/>
    <property type="match status" value="1"/>
</dbReference>
<dbReference type="InterPro" id="IPR055170">
    <property type="entry name" value="GFO_IDH_MocA-like_dom"/>
</dbReference>
<dbReference type="OrthoDB" id="9815825at2"/>
<dbReference type="PANTHER" id="PTHR43708:SF8">
    <property type="entry name" value="OXIDOREDUCTASE"/>
    <property type="match status" value="1"/>
</dbReference>
<sequence length="395" mass="43087">MGDALRVAIVGYGLAVAPVERAFLAHGGFDIRACVDPSQLARHQFEEKFGSGAYDSMDRMLDDVEPDVVYVATPTRTHHDLSVQALATGASVLVEKPIALDLDEAVHMIAEARRHDGVLMVNHKRSADREVLAMRAAIRRGDIGTPRWTSRLHFSDWMYRWRAAEERDPAVGGVVLRQGAHEFDILRGLLPSAPVRLRGWVGDLADELPGEGAYSAWIECSDGSMATSVYSGYDRFRSDELTAGLLPPGLIGATHRTYRQHMQAGADEYRLKQTVGHPRAPELLEDLYGFSFAMCGAGDVRTAPNGSAWVYGRSGRRRVTVDGPAGTDLIVAELHEAIRHGTAPAHDGSWGLACLELCVAVRESAMVGEAVQLQHQAFTADGFLTDDAPLRSLEH</sequence>
<feature type="domain" description="GFO/IDH/MocA-like oxidoreductase" evidence="2">
    <location>
        <begin position="132"/>
        <end position="234"/>
    </location>
</feature>
<reference evidence="3" key="1">
    <citation type="journal article" date="2014" name="Int. J. Syst. Evol. Microbiol.">
        <title>Complete genome sequence of Corynebacterium casei LMG S-19264T (=DSM 44701T), isolated from a smear-ripened cheese.</title>
        <authorList>
            <consortium name="US DOE Joint Genome Institute (JGI-PGF)"/>
            <person name="Walter F."/>
            <person name="Albersmeier A."/>
            <person name="Kalinowski J."/>
            <person name="Ruckert C."/>
        </authorList>
    </citation>
    <scope>NUCLEOTIDE SEQUENCE</scope>
    <source>
        <strain evidence="3">CGMCC 1.14988</strain>
    </source>
</reference>
<comment type="caution">
    <text evidence="3">The sequence shown here is derived from an EMBL/GenBank/DDBJ whole genome shotgun (WGS) entry which is preliminary data.</text>
</comment>
<keyword evidence="4" id="KW-1185">Reference proteome</keyword>
<evidence type="ECO:0000259" key="2">
    <source>
        <dbReference type="Pfam" id="PF22725"/>
    </source>
</evidence>
<dbReference type="RefSeq" id="WP_130648076.1">
    <property type="nucleotide sequence ID" value="NZ_BMHA01000001.1"/>
</dbReference>
<dbReference type="PANTHER" id="PTHR43708">
    <property type="entry name" value="CONSERVED EXPRESSED OXIDOREDUCTASE (EUROFUNG)"/>
    <property type="match status" value="1"/>
</dbReference>
<dbReference type="SUPFAM" id="SSF51735">
    <property type="entry name" value="NAD(P)-binding Rossmann-fold domains"/>
    <property type="match status" value="1"/>
</dbReference>
<feature type="domain" description="Gfo/Idh/MocA-like oxidoreductase N-terminal" evidence="1">
    <location>
        <begin position="5"/>
        <end position="123"/>
    </location>
</feature>
<proteinExistence type="predicted"/>
<dbReference type="EMBL" id="BMHA01000001">
    <property type="protein sequence ID" value="GGI02362.1"/>
    <property type="molecule type" value="Genomic_DNA"/>
</dbReference>
<dbReference type="InterPro" id="IPR036291">
    <property type="entry name" value="NAD(P)-bd_dom_sf"/>
</dbReference>
<dbReference type="Pfam" id="PF22725">
    <property type="entry name" value="GFO_IDH_MocA_C3"/>
    <property type="match status" value="1"/>
</dbReference>
<dbReference type="AlphaFoldDB" id="A0A8J3A4P0"/>
<dbReference type="GO" id="GO:0000166">
    <property type="term" value="F:nucleotide binding"/>
    <property type="evidence" value="ECO:0007669"/>
    <property type="project" value="InterPro"/>
</dbReference>
<gene>
    <name evidence="3" type="ORF">GCM10011354_00100</name>
</gene>
<dbReference type="Proteomes" id="UP000650511">
    <property type="component" value="Unassembled WGS sequence"/>
</dbReference>